<proteinExistence type="predicted"/>
<feature type="region of interest" description="Disordered" evidence="1">
    <location>
        <begin position="249"/>
        <end position="275"/>
    </location>
</feature>
<dbReference type="Gene3D" id="1.20.120.450">
    <property type="entry name" value="dinb family like domain"/>
    <property type="match status" value="1"/>
</dbReference>
<dbReference type="NCBIfam" id="TIGR03083">
    <property type="entry name" value="maleylpyruvate isomerase family mycothiol-dependent enzyme"/>
    <property type="match status" value="1"/>
</dbReference>
<dbReference type="RefSeq" id="WP_130304586.1">
    <property type="nucleotide sequence ID" value="NZ_SHKO01000002.1"/>
</dbReference>
<dbReference type="AlphaFoldDB" id="A0A4Q7VFW0"/>
<sequence>MQQASDFLNECRNLYRLLSTMDERDLLVETKFKHWTVSDILRHLIVWDEAARLTMQSAEAFQHFFGPIPAYIEANRIRLFERKVVPEQGISLTNRWWSNCQKTAQLYATADPKIRLKWGGPDLSARTCITSRLMETWSHSQAIYDEWGIERLDHDRIRNIVQIGVQTFSWTFRNRGMNPPGPIPTLELTAPSGVLWRWHNAESAERILGSATEFCQVVTQTRNVADTQLQVEGFVGGSWMAIAQCFAGPPSDPPLPGDRRRNVSRESLNPKVLDH</sequence>
<gene>
    <name evidence="3" type="ORF">EV681_3316</name>
</gene>
<dbReference type="Pfam" id="PF11716">
    <property type="entry name" value="MDMPI_N"/>
    <property type="match status" value="1"/>
</dbReference>
<evidence type="ECO:0000313" key="4">
    <source>
        <dbReference type="Proteomes" id="UP000293398"/>
    </source>
</evidence>
<comment type="caution">
    <text evidence="3">The sequence shown here is derived from an EMBL/GenBank/DDBJ whole genome shotgun (WGS) entry which is preliminary data.</text>
</comment>
<evidence type="ECO:0000313" key="3">
    <source>
        <dbReference type="EMBL" id="RZT94882.1"/>
    </source>
</evidence>
<dbReference type="GO" id="GO:0046872">
    <property type="term" value="F:metal ion binding"/>
    <property type="evidence" value="ECO:0007669"/>
    <property type="project" value="InterPro"/>
</dbReference>
<evidence type="ECO:0000256" key="1">
    <source>
        <dbReference type="SAM" id="MobiDB-lite"/>
    </source>
</evidence>
<dbReference type="InterPro" id="IPR024344">
    <property type="entry name" value="MDMPI_metal-binding"/>
</dbReference>
<dbReference type="SUPFAM" id="SSF109854">
    <property type="entry name" value="DinB/YfiT-like putative metalloenzymes"/>
    <property type="match status" value="1"/>
</dbReference>
<evidence type="ECO:0000259" key="2">
    <source>
        <dbReference type="Pfam" id="PF11716"/>
    </source>
</evidence>
<reference evidence="3 4" key="1">
    <citation type="submission" date="2019-02" db="EMBL/GenBank/DDBJ databases">
        <title>Genomic Encyclopedia of Type Strains, Phase IV (KMG-IV): sequencing the most valuable type-strain genomes for metagenomic binning, comparative biology and taxonomic classification.</title>
        <authorList>
            <person name="Goeker M."/>
        </authorList>
    </citation>
    <scope>NUCLEOTIDE SEQUENCE [LARGE SCALE GENOMIC DNA]</scope>
    <source>
        <strain evidence="3 4">DSM 23814</strain>
    </source>
</reference>
<dbReference type="Proteomes" id="UP000293398">
    <property type="component" value="Unassembled WGS sequence"/>
</dbReference>
<dbReference type="EMBL" id="SHKO01000002">
    <property type="protein sequence ID" value="RZT94882.1"/>
    <property type="molecule type" value="Genomic_DNA"/>
</dbReference>
<feature type="domain" description="Mycothiol-dependent maleylpyruvate isomerase metal-binding" evidence="2">
    <location>
        <begin position="9"/>
        <end position="143"/>
    </location>
</feature>
<dbReference type="InterPro" id="IPR034660">
    <property type="entry name" value="DinB/YfiT-like"/>
</dbReference>
<keyword evidence="4" id="KW-1185">Reference proteome</keyword>
<name>A0A4Q7VFW0_9BURK</name>
<organism evidence="3 4">
    <name type="scientific">Advenella incenata</name>
    <dbReference type="NCBI Taxonomy" id="267800"/>
    <lineage>
        <taxon>Bacteria</taxon>
        <taxon>Pseudomonadati</taxon>
        <taxon>Pseudomonadota</taxon>
        <taxon>Betaproteobacteria</taxon>
        <taxon>Burkholderiales</taxon>
        <taxon>Alcaligenaceae</taxon>
    </lineage>
</organism>
<dbReference type="OrthoDB" id="113180at2"/>
<protein>
    <submittedName>
        <fullName evidence="3">Uncharacterized protein (TIGR03084 family)</fullName>
    </submittedName>
</protein>
<accession>A0A4Q7VFW0</accession>
<dbReference type="InterPro" id="IPR017517">
    <property type="entry name" value="Maleyloyr_isom"/>
</dbReference>